<organism evidence="2">
    <name type="scientific">viral metagenome</name>
    <dbReference type="NCBI Taxonomy" id="1070528"/>
    <lineage>
        <taxon>unclassified sequences</taxon>
        <taxon>metagenomes</taxon>
        <taxon>organismal metagenomes</taxon>
    </lineage>
</organism>
<sequence>MAWWLFKIIAFSFFIVLIIHYTYEYLKNTYSTKIEKDIIGFQTQKYKDIMEEILQKESSSPQPDFLNENEKQSLENDLAEFVSSYD</sequence>
<dbReference type="EMBL" id="MN739539">
    <property type="protein sequence ID" value="QHT11960.1"/>
    <property type="molecule type" value="Genomic_DNA"/>
</dbReference>
<name>A0A6C0D6M6_9ZZZZ</name>
<keyword evidence="1" id="KW-1133">Transmembrane helix</keyword>
<keyword evidence="1" id="KW-0472">Membrane</keyword>
<dbReference type="AlphaFoldDB" id="A0A6C0D6M6"/>
<proteinExistence type="predicted"/>
<protein>
    <submittedName>
        <fullName evidence="2">Uncharacterized protein</fullName>
    </submittedName>
</protein>
<reference evidence="2" key="1">
    <citation type="journal article" date="2020" name="Nature">
        <title>Giant virus diversity and host interactions through global metagenomics.</title>
        <authorList>
            <person name="Schulz F."/>
            <person name="Roux S."/>
            <person name="Paez-Espino D."/>
            <person name="Jungbluth S."/>
            <person name="Walsh D.A."/>
            <person name="Denef V.J."/>
            <person name="McMahon K.D."/>
            <person name="Konstantinidis K.T."/>
            <person name="Eloe-Fadrosh E.A."/>
            <person name="Kyrpides N.C."/>
            <person name="Woyke T."/>
        </authorList>
    </citation>
    <scope>NUCLEOTIDE SEQUENCE</scope>
    <source>
        <strain evidence="2">GVMAG-M-3300023174-124</strain>
    </source>
</reference>
<evidence type="ECO:0000313" key="2">
    <source>
        <dbReference type="EMBL" id="QHT11960.1"/>
    </source>
</evidence>
<feature type="transmembrane region" description="Helical" evidence="1">
    <location>
        <begin position="6"/>
        <end position="26"/>
    </location>
</feature>
<evidence type="ECO:0000256" key="1">
    <source>
        <dbReference type="SAM" id="Phobius"/>
    </source>
</evidence>
<keyword evidence="1" id="KW-0812">Transmembrane</keyword>
<accession>A0A6C0D6M6</accession>